<dbReference type="EMBL" id="HBUF01357792">
    <property type="protein sequence ID" value="CAG6718697.1"/>
    <property type="molecule type" value="Transcribed_RNA"/>
</dbReference>
<name>A0A8D8Y5B2_9HEMI</name>
<dbReference type="AlphaFoldDB" id="A0A8D8Y5B2"/>
<reference evidence="1" key="1">
    <citation type="submission" date="2021-05" db="EMBL/GenBank/DDBJ databases">
        <authorList>
            <person name="Alioto T."/>
            <person name="Alioto T."/>
            <person name="Gomez Garrido J."/>
        </authorList>
    </citation>
    <scope>NUCLEOTIDE SEQUENCE</scope>
</reference>
<organism evidence="1">
    <name type="scientific">Cacopsylla melanoneura</name>
    <dbReference type="NCBI Taxonomy" id="428564"/>
    <lineage>
        <taxon>Eukaryota</taxon>
        <taxon>Metazoa</taxon>
        <taxon>Ecdysozoa</taxon>
        <taxon>Arthropoda</taxon>
        <taxon>Hexapoda</taxon>
        <taxon>Insecta</taxon>
        <taxon>Pterygota</taxon>
        <taxon>Neoptera</taxon>
        <taxon>Paraneoptera</taxon>
        <taxon>Hemiptera</taxon>
        <taxon>Sternorrhyncha</taxon>
        <taxon>Psylloidea</taxon>
        <taxon>Psyllidae</taxon>
        <taxon>Psyllinae</taxon>
        <taxon>Cacopsylla</taxon>
    </lineage>
</organism>
<protein>
    <submittedName>
        <fullName evidence="1">Uncharacterized protein</fullName>
    </submittedName>
</protein>
<dbReference type="EMBL" id="HBUF01357791">
    <property type="protein sequence ID" value="CAG6718694.1"/>
    <property type="molecule type" value="Transcribed_RNA"/>
</dbReference>
<sequence length="130" mass="13849">MHSLGKFVLKFSYMLECIGSPVSGSIPTCGVYTHVPPILSVCSYTTILNLAFTLGSVNLHAQHRPDAPAPMMATLWTDGSVSLSTSSPTEISMPEFFPMLTPPGSPKLPHFPAQLGSSILSENTAAKNDQ</sequence>
<dbReference type="EMBL" id="HBUF01357793">
    <property type="protein sequence ID" value="CAG6718700.1"/>
    <property type="molecule type" value="Transcribed_RNA"/>
</dbReference>
<proteinExistence type="predicted"/>
<evidence type="ECO:0000313" key="1">
    <source>
        <dbReference type="EMBL" id="CAG6718700.1"/>
    </source>
</evidence>
<accession>A0A8D8Y5B2</accession>